<sequence length="149" mass="16877">MIDPAEDGKSNDQINFQKNRPQQPKLVVNYDPNCVTNFFFFSFFPLQIKIKKRAIPDEKNEAKNTLGKTNNDTSSSQDTSEEEIKINATDENENANGNANEYEYDNESDDVHIGLTRSSHRSHSSQDTTNPAAKISIHISKDDNHDELC</sequence>
<gene>
    <name evidence="2" type="ORF">RFI_19436</name>
</gene>
<proteinExistence type="predicted"/>
<name>X6MXU2_RETFI</name>
<dbReference type="Proteomes" id="UP000023152">
    <property type="component" value="Unassembled WGS sequence"/>
</dbReference>
<evidence type="ECO:0000256" key="1">
    <source>
        <dbReference type="SAM" id="MobiDB-lite"/>
    </source>
</evidence>
<protein>
    <submittedName>
        <fullName evidence="2">Uncharacterized protein</fullName>
    </submittedName>
</protein>
<evidence type="ECO:0000313" key="3">
    <source>
        <dbReference type="Proteomes" id="UP000023152"/>
    </source>
</evidence>
<dbReference type="EMBL" id="ASPP01015852">
    <property type="protein sequence ID" value="ETO17870.1"/>
    <property type="molecule type" value="Genomic_DNA"/>
</dbReference>
<reference evidence="2 3" key="1">
    <citation type="journal article" date="2013" name="Curr. Biol.">
        <title>The Genome of the Foraminiferan Reticulomyxa filosa.</title>
        <authorList>
            <person name="Glockner G."/>
            <person name="Hulsmann N."/>
            <person name="Schleicher M."/>
            <person name="Noegel A.A."/>
            <person name="Eichinger L."/>
            <person name="Gallinger C."/>
            <person name="Pawlowski J."/>
            <person name="Sierra R."/>
            <person name="Euteneuer U."/>
            <person name="Pillet L."/>
            <person name="Moustafa A."/>
            <person name="Platzer M."/>
            <person name="Groth M."/>
            <person name="Szafranski K."/>
            <person name="Schliwa M."/>
        </authorList>
    </citation>
    <scope>NUCLEOTIDE SEQUENCE [LARGE SCALE GENOMIC DNA]</scope>
</reference>
<accession>X6MXU2</accession>
<evidence type="ECO:0000313" key="2">
    <source>
        <dbReference type="EMBL" id="ETO17870.1"/>
    </source>
</evidence>
<organism evidence="2 3">
    <name type="scientific">Reticulomyxa filosa</name>
    <dbReference type="NCBI Taxonomy" id="46433"/>
    <lineage>
        <taxon>Eukaryota</taxon>
        <taxon>Sar</taxon>
        <taxon>Rhizaria</taxon>
        <taxon>Retaria</taxon>
        <taxon>Foraminifera</taxon>
        <taxon>Monothalamids</taxon>
        <taxon>Reticulomyxidae</taxon>
        <taxon>Reticulomyxa</taxon>
    </lineage>
</organism>
<feature type="compositionally biased region" description="Basic and acidic residues" evidence="1">
    <location>
        <begin position="1"/>
        <end position="10"/>
    </location>
</feature>
<feature type="region of interest" description="Disordered" evidence="1">
    <location>
        <begin position="1"/>
        <end position="20"/>
    </location>
</feature>
<feature type="compositionally biased region" description="Low complexity" evidence="1">
    <location>
        <begin position="69"/>
        <end position="78"/>
    </location>
</feature>
<feature type="compositionally biased region" description="Basic and acidic residues" evidence="1">
    <location>
        <begin position="139"/>
        <end position="149"/>
    </location>
</feature>
<keyword evidence="3" id="KW-1185">Reference proteome</keyword>
<feature type="compositionally biased region" description="Polar residues" evidence="1">
    <location>
        <begin position="11"/>
        <end position="20"/>
    </location>
</feature>
<dbReference type="AlphaFoldDB" id="X6MXU2"/>
<comment type="caution">
    <text evidence="2">The sequence shown here is derived from an EMBL/GenBank/DDBJ whole genome shotgun (WGS) entry which is preliminary data.</text>
</comment>
<feature type="region of interest" description="Disordered" evidence="1">
    <location>
        <begin position="54"/>
        <end position="149"/>
    </location>
</feature>